<protein>
    <submittedName>
        <fullName evidence="1">Uncharacterized protein</fullName>
    </submittedName>
</protein>
<comment type="caution">
    <text evidence="1">The sequence shown here is derived from an EMBL/GenBank/DDBJ whole genome shotgun (WGS) entry which is preliminary data.</text>
</comment>
<evidence type="ECO:0000313" key="1">
    <source>
        <dbReference type="EMBL" id="NML97157.1"/>
    </source>
</evidence>
<accession>A0A848I492</accession>
<dbReference type="Proteomes" id="UP000544134">
    <property type="component" value="Unassembled WGS sequence"/>
</dbReference>
<dbReference type="RefSeq" id="WP_169484156.1">
    <property type="nucleotide sequence ID" value="NZ_JABBGJ010000004.1"/>
</dbReference>
<gene>
    <name evidence="1" type="ORF">HHL24_04190</name>
</gene>
<evidence type="ECO:0000313" key="2">
    <source>
        <dbReference type="Proteomes" id="UP000544134"/>
    </source>
</evidence>
<keyword evidence="2" id="KW-1185">Reference proteome</keyword>
<proteinExistence type="predicted"/>
<reference evidence="1 2" key="1">
    <citation type="submission" date="2020-04" db="EMBL/GenBank/DDBJ databases">
        <title>Paraburkholderia sp. RP-4-7 isolated from soil.</title>
        <authorList>
            <person name="Dahal R.H."/>
        </authorList>
    </citation>
    <scope>NUCLEOTIDE SEQUENCE [LARGE SCALE GENOMIC DNA]</scope>
    <source>
        <strain evidence="1 2">RP-4-7</strain>
    </source>
</reference>
<dbReference type="EMBL" id="JABBGJ010000004">
    <property type="protein sequence ID" value="NML97157.1"/>
    <property type="molecule type" value="Genomic_DNA"/>
</dbReference>
<dbReference type="AlphaFoldDB" id="A0A848I492"/>
<sequence length="67" mass="7502">MGYFTRELAIDIVFMWLRESCGIFPVGVRAAVTDSIAGCDGKPAEVTPYKVGSMTIYRLDRAWRANQ</sequence>
<name>A0A848I492_9BURK</name>
<organism evidence="1 2">
    <name type="scientific">Paraburkholderia polaris</name>
    <dbReference type="NCBI Taxonomy" id="2728848"/>
    <lineage>
        <taxon>Bacteria</taxon>
        <taxon>Pseudomonadati</taxon>
        <taxon>Pseudomonadota</taxon>
        <taxon>Betaproteobacteria</taxon>
        <taxon>Burkholderiales</taxon>
        <taxon>Burkholderiaceae</taxon>
        <taxon>Paraburkholderia</taxon>
    </lineage>
</organism>